<name>A0A370T8W5_9HELO</name>
<comment type="caution">
    <text evidence="2">The sequence shown here is derived from an EMBL/GenBank/DDBJ whole genome shotgun (WGS) entry which is preliminary data.</text>
</comment>
<organism evidence="2 3">
    <name type="scientific">Venustampulla echinocandica</name>
    <dbReference type="NCBI Taxonomy" id="2656787"/>
    <lineage>
        <taxon>Eukaryota</taxon>
        <taxon>Fungi</taxon>
        <taxon>Dikarya</taxon>
        <taxon>Ascomycota</taxon>
        <taxon>Pezizomycotina</taxon>
        <taxon>Leotiomycetes</taxon>
        <taxon>Helotiales</taxon>
        <taxon>Pleuroascaceae</taxon>
        <taxon>Venustampulla</taxon>
    </lineage>
</organism>
<evidence type="ECO:0000313" key="2">
    <source>
        <dbReference type="EMBL" id="RDL29932.1"/>
    </source>
</evidence>
<sequence>MAVAAHLGRPSRDLQNQRWENWKQAQQQEGRYPASRATATTTATLQTGILNRDSKLEPPSANTSNNLNLIAPSSSSQ</sequence>
<dbReference type="EMBL" id="NPIC01000017">
    <property type="protein sequence ID" value="RDL29932.1"/>
    <property type="molecule type" value="Genomic_DNA"/>
</dbReference>
<feature type="compositionally biased region" description="Polar residues" evidence="1">
    <location>
        <begin position="60"/>
        <end position="77"/>
    </location>
</feature>
<feature type="region of interest" description="Disordered" evidence="1">
    <location>
        <begin position="22"/>
        <end position="77"/>
    </location>
</feature>
<dbReference type="RefSeq" id="XP_031864622.1">
    <property type="nucleotide sequence ID" value="XM_032019182.1"/>
</dbReference>
<accession>A0A370T8W5</accession>
<proteinExistence type="predicted"/>
<keyword evidence="3" id="KW-1185">Reference proteome</keyword>
<dbReference type="Proteomes" id="UP000254866">
    <property type="component" value="Unassembled WGS sequence"/>
</dbReference>
<evidence type="ECO:0000256" key="1">
    <source>
        <dbReference type="SAM" id="MobiDB-lite"/>
    </source>
</evidence>
<dbReference type="AlphaFoldDB" id="A0A370T8W5"/>
<gene>
    <name evidence="2" type="ORF">BP5553_10559</name>
</gene>
<evidence type="ECO:0000313" key="3">
    <source>
        <dbReference type="Proteomes" id="UP000254866"/>
    </source>
</evidence>
<dbReference type="GeneID" id="43603408"/>
<reference evidence="2 3" key="1">
    <citation type="journal article" date="2018" name="IMA Fungus">
        <title>IMA Genome-F 9: Draft genome sequence of Annulohypoxylon stygium, Aspergillus mulundensis, Berkeleyomyces basicola (syn. Thielaviopsis basicola), Ceratocystis smalleyi, two Cercospora beticola strains, Coleophoma cylindrospora, Fusarium fracticaudum, Phialophora cf. hyalina, and Morchella septimelata.</title>
        <authorList>
            <person name="Wingfield B.D."/>
            <person name="Bills G.F."/>
            <person name="Dong Y."/>
            <person name="Huang W."/>
            <person name="Nel W.J."/>
            <person name="Swalarsk-Parry B.S."/>
            <person name="Vaghefi N."/>
            <person name="Wilken P.M."/>
            <person name="An Z."/>
            <person name="de Beer Z.W."/>
            <person name="De Vos L."/>
            <person name="Chen L."/>
            <person name="Duong T.A."/>
            <person name="Gao Y."/>
            <person name="Hammerbacher A."/>
            <person name="Kikkert J.R."/>
            <person name="Li Y."/>
            <person name="Li H."/>
            <person name="Li K."/>
            <person name="Li Q."/>
            <person name="Liu X."/>
            <person name="Ma X."/>
            <person name="Naidoo K."/>
            <person name="Pethybridge S.J."/>
            <person name="Sun J."/>
            <person name="Steenkamp E.T."/>
            <person name="van der Nest M.A."/>
            <person name="van Wyk S."/>
            <person name="Wingfield M.J."/>
            <person name="Xiong C."/>
            <person name="Yue Q."/>
            <person name="Zhang X."/>
        </authorList>
    </citation>
    <scope>NUCLEOTIDE SEQUENCE [LARGE SCALE GENOMIC DNA]</scope>
    <source>
        <strain evidence="2 3">BP 5553</strain>
    </source>
</reference>
<protein>
    <submittedName>
        <fullName evidence="2">Uncharacterized protein</fullName>
    </submittedName>
</protein>